<evidence type="ECO:0000256" key="3">
    <source>
        <dbReference type="ARBA" id="ARBA00029447"/>
    </source>
</evidence>
<dbReference type="GO" id="GO:0016020">
    <property type="term" value="C:membrane"/>
    <property type="evidence" value="ECO:0007669"/>
    <property type="project" value="UniProtKB-SubCell"/>
</dbReference>
<dbReference type="STRING" id="1265309.K529_009395"/>
<evidence type="ECO:0000256" key="2">
    <source>
        <dbReference type="ARBA" id="ARBA00022500"/>
    </source>
</evidence>
<evidence type="ECO:0000259" key="7">
    <source>
        <dbReference type="PROSITE" id="PS50111"/>
    </source>
</evidence>
<feature type="compositionally biased region" description="Basic and acidic residues" evidence="5">
    <location>
        <begin position="669"/>
        <end position="682"/>
    </location>
</feature>
<comment type="similarity">
    <text evidence="3">Belongs to the methyl-accepting chemotaxis (MCP) protein family.</text>
</comment>
<feature type="region of interest" description="Disordered" evidence="5">
    <location>
        <begin position="663"/>
        <end position="683"/>
    </location>
</feature>
<evidence type="ECO:0000256" key="4">
    <source>
        <dbReference type="PROSITE-ProRule" id="PRU00284"/>
    </source>
</evidence>
<dbReference type="InterPro" id="IPR051310">
    <property type="entry name" value="MCP_chemotaxis"/>
</dbReference>
<dbReference type="Proteomes" id="UP000013243">
    <property type="component" value="Chromosome"/>
</dbReference>
<dbReference type="Pfam" id="PF00015">
    <property type="entry name" value="MCPsignal"/>
    <property type="match status" value="1"/>
</dbReference>
<keyword evidence="4" id="KW-0807">Transducer</keyword>
<proteinExistence type="inferred from homology"/>
<dbReference type="FunFam" id="1.10.287.950:FF:000001">
    <property type="entry name" value="Methyl-accepting chemotaxis sensory transducer"/>
    <property type="match status" value="1"/>
</dbReference>
<evidence type="ECO:0000256" key="6">
    <source>
        <dbReference type="SAM" id="Phobius"/>
    </source>
</evidence>
<name>A0A1B1A318_9RHOB</name>
<evidence type="ECO:0000256" key="1">
    <source>
        <dbReference type="ARBA" id="ARBA00004370"/>
    </source>
</evidence>
<feature type="compositionally biased region" description="Low complexity" evidence="5">
    <location>
        <begin position="867"/>
        <end position="883"/>
    </location>
</feature>
<dbReference type="SMART" id="SM00304">
    <property type="entry name" value="HAMP"/>
    <property type="match status" value="2"/>
</dbReference>
<keyword evidence="2" id="KW-0145">Chemotaxis</keyword>
<dbReference type="InterPro" id="IPR004089">
    <property type="entry name" value="MCPsignal_dom"/>
</dbReference>
<keyword evidence="6" id="KW-1133">Transmembrane helix</keyword>
<dbReference type="RefSeq" id="WP_065317477.1">
    <property type="nucleotide sequence ID" value="NZ_CP015230.1"/>
</dbReference>
<dbReference type="CDD" id="cd11386">
    <property type="entry name" value="MCP_signal"/>
    <property type="match status" value="1"/>
</dbReference>
<dbReference type="Gene3D" id="1.10.287.950">
    <property type="entry name" value="Methyl-accepting chemotaxis protein"/>
    <property type="match status" value="1"/>
</dbReference>
<dbReference type="PROSITE" id="PS50885">
    <property type="entry name" value="HAMP"/>
    <property type="match status" value="2"/>
</dbReference>
<feature type="region of interest" description="Disordered" evidence="5">
    <location>
        <begin position="867"/>
        <end position="919"/>
    </location>
</feature>
<evidence type="ECO:0000313" key="9">
    <source>
        <dbReference type="EMBL" id="ANP40974.1"/>
    </source>
</evidence>
<dbReference type="PANTHER" id="PTHR43531:SF11">
    <property type="entry name" value="METHYL-ACCEPTING CHEMOTAXIS PROTEIN 3"/>
    <property type="match status" value="1"/>
</dbReference>
<evidence type="ECO:0000259" key="8">
    <source>
        <dbReference type="PROSITE" id="PS50885"/>
    </source>
</evidence>
<dbReference type="GeneID" id="28250045"/>
<feature type="transmembrane region" description="Helical" evidence="6">
    <location>
        <begin position="23"/>
        <end position="47"/>
    </location>
</feature>
<dbReference type="InterPro" id="IPR003660">
    <property type="entry name" value="HAMP_dom"/>
</dbReference>
<reference evidence="9 10" key="1">
    <citation type="journal article" date="2016" name="ISME J.">
        <title>Global occurrence and heterogeneity of the Roseobacter-clade species Ruegeria mobilis.</title>
        <authorList>
            <person name="Sonnenschein E."/>
            <person name="Gram L."/>
        </authorList>
    </citation>
    <scope>NUCLEOTIDE SEQUENCE [LARGE SCALE GENOMIC DNA]</scope>
    <source>
        <strain evidence="9 10">F1926</strain>
    </source>
</reference>
<dbReference type="EMBL" id="CP015230">
    <property type="protein sequence ID" value="ANP40974.1"/>
    <property type="molecule type" value="Genomic_DNA"/>
</dbReference>
<dbReference type="OrthoDB" id="354287at2"/>
<sequence>MSDLSDTHPETCRRFGFLRSVRAKLTAILLSVGLGFTLFAYLIYAMLMEIDIHMTELNDENLPDLGVSQEITLAADMAKDSMITMLVVDGPAGVEKAMQEVNAATTALATSIEHLNDEIEPQFSSGLDEVSRALSDLAQARNTAFASDDQIEARVREMQSIISELSSAMAELSDSAAEELKEGAEATDQKIDTSVKNLVDVDFQNLSLLLESRAELNLMAGASVAAGGTKDPETLASIEKLAETSRARLLEIADLIDERAPELIDASLIRNAVFTLETVLAQSLFPSETLRKAAMKARSDTDRFITMAIDAQMFKLHAAVDKASKSNGEALELLLTNEVGFLDELIEIGIAANKFQVAALDAATSDDEASVNEAAQVMAEAGAVLAQYQDFRDARVAELLLALNGLNDPQTGLAALQIRGIEAAEAADEATLFARASVEAISQRASEFTASTLKEIDVMTDDIFAEVALIVRNLVISVSIAAVFFLSMLGFIQVLILRPLNRVSDRTEALANGDRKPISGFANASTEIYRIARSLSVFRDGIVEKEKMEEAAAEERAQRRAVQDKAVDALGTGLARLSEGDLTAHISDELGEGYDRLRIDFNRTLDTLNDTVGQVINTSSSIRNGASEISQASQDLSHRTESQAATLEETAAALDEMTASVTSAATGARDVERTTNEARAEAEASGEIVRNAVSAMTEIEQSSGKIAQIISVIDDIAFQTNLLALNAGVEAARAGEAGRGFAVVASEVRGLAQRSSDAALEIKNLIGDSSVQVERGVDLVGKAGSALENILQRVSHISELISGIATGAQEQSTGLGEINTGMNQLDQVTQQNAAMVEQATAAGQLLNTDAQTLAELVARFQTAQIDPAAADPASPKDSPAPSSWGEKADVEWDTTDVVEAEAPRVTDWSDFDDVKATGT</sequence>
<accession>A0A1B1A318</accession>
<organism evidence="9 10">
    <name type="scientific">Tritonibacter mobilis F1926</name>
    <dbReference type="NCBI Taxonomy" id="1265309"/>
    <lineage>
        <taxon>Bacteria</taxon>
        <taxon>Pseudomonadati</taxon>
        <taxon>Pseudomonadota</taxon>
        <taxon>Alphaproteobacteria</taxon>
        <taxon>Rhodobacterales</taxon>
        <taxon>Paracoccaceae</taxon>
        <taxon>Tritonibacter</taxon>
    </lineage>
</organism>
<keyword evidence="6" id="KW-0812">Transmembrane</keyword>
<dbReference type="PROSITE" id="PS50111">
    <property type="entry name" value="CHEMOTAXIS_TRANSDUC_2"/>
    <property type="match status" value="1"/>
</dbReference>
<dbReference type="GO" id="GO:0006935">
    <property type="term" value="P:chemotaxis"/>
    <property type="evidence" value="ECO:0007669"/>
    <property type="project" value="UniProtKB-KW"/>
</dbReference>
<evidence type="ECO:0000256" key="5">
    <source>
        <dbReference type="SAM" id="MobiDB-lite"/>
    </source>
</evidence>
<protein>
    <submittedName>
        <fullName evidence="9">Chemotaxis protein</fullName>
    </submittedName>
</protein>
<dbReference type="KEGG" id="rmb:K529_009395"/>
<dbReference type="Gene3D" id="6.10.340.10">
    <property type="match status" value="1"/>
</dbReference>
<dbReference type="SUPFAM" id="SSF58104">
    <property type="entry name" value="Methyl-accepting chemotaxis protein (MCP) signaling domain"/>
    <property type="match status" value="1"/>
</dbReference>
<feature type="transmembrane region" description="Helical" evidence="6">
    <location>
        <begin position="474"/>
        <end position="497"/>
    </location>
</feature>
<dbReference type="PANTHER" id="PTHR43531">
    <property type="entry name" value="PROTEIN ICFG"/>
    <property type="match status" value="1"/>
</dbReference>
<feature type="domain" description="HAMP" evidence="8">
    <location>
        <begin position="494"/>
        <end position="547"/>
    </location>
</feature>
<evidence type="ECO:0000313" key="10">
    <source>
        <dbReference type="Proteomes" id="UP000013243"/>
    </source>
</evidence>
<keyword evidence="6" id="KW-0472">Membrane</keyword>
<dbReference type="AlphaFoldDB" id="A0A1B1A318"/>
<dbReference type="GO" id="GO:0007165">
    <property type="term" value="P:signal transduction"/>
    <property type="evidence" value="ECO:0007669"/>
    <property type="project" value="UniProtKB-KW"/>
</dbReference>
<gene>
    <name evidence="9" type="ORF">K529_009395</name>
</gene>
<feature type="domain" description="Methyl-accepting transducer" evidence="7">
    <location>
        <begin position="618"/>
        <end position="847"/>
    </location>
</feature>
<feature type="domain" description="HAMP" evidence="8">
    <location>
        <begin position="561"/>
        <end position="613"/>
    </location>
</feature>
<dbReference type="SMART" id="SM00283">
    <property type="entry name" value="MA"/>
    <property type="match status" value="1"/>
</dbReference>
<comment type="subcellular location">
    <subcellularLocation>
        <location evidence="1">Membrane</location>
    </subcellularLocation>
</comment>